<evidence type="ECO:0000313" key="2">
    <source>
        <dbReference type="Proteomes" id="UP001203284"/>
    </source>
</evidence>
<dbReference type="Pfam" id="PF04655">
    <property type="entry name" value="APH_6_hur"/>
    <property type="match status" value="1"/>
</dbReference>
<organism evidence="1 2">
    <name type="scientific">Ancylobacter crimeensis</name>
    <dbReference type="NCBI Taxonomy" id="2579147"/>
    <lineage>
        <taxon>Bacteria</taxon>
        <taxon>Pseudomonadati</taxon>
        <taxon>Pseudomonadota</taxon>
        <taxon>Alphaproteobacteria</taxon>
        <taxon>Hyphomicrobiales</taxon>
        <taxon>Xanthobacteraceae</taxon>
        <taxon>Ancylobacter</taxon>
    </lineage>
</organism>
<reference evidence="1 2" key="1">
    <citation type="submission" date="2022-04" db="EMBL/GenBank/DDBJ databases">
        <authorList>
            <person name="Grouzdev D.S."/>
            <person name="Pantiukh K.S."/>
            <person name="Krutkina M.S."/>
        </authorList>
    </citation>
    <scope>NUCLEOTIDE SEQUENCE [LARGE SCALE GENOMIC DNA]</scope>
    <source>
        <strain evidence="1 2">6x-1</strain>
    </source>
</reference>
<dbReference type="Proteomes" id="UP001203284">
    <property type="component" value="Unassembled WGS sequence"/>
</dbReference>
<proteinExistence type="predicted"/>
<sequence>MFRTWIERWRLVPDGEPLATPLARLLPVRRDGAPAMLRIADGEERRRGAALMAWWAGDGAARVLARDGTALLLERATGGGALADMAREGQDDDACRILCATAARLHRPRALPPPELVPLGVWFRALESAAARHGGLLVRSAQAARGLLAEPCRLRVLHGDLHHGNVLDFVARGWLAIDPKGLLGEPGFDLANLFINPDLADPARPVASVPGRLARRVAVVAAAADLEPRRLLLWILAWAGLSAAWFMEDGDDTRAAIALALARLAAGELDR</sequence>
<name>A0ABT0DBW4_9HYPH</name>
<dbReference type="RefSeq" id="WP_247029383.1">
    <property type="nucleotide sequence ID" value="NZ_JALKCH010000006.1"/>
</dbReference>
<keyword evidence="2" id="KW-1185">Reference proteome</keyword>
<gene>
    <name evidence="1" type="ORF">MWN34_11055</name>
</gene>
<evidence type="ECO:0000313" key="1">
    <source>
        <dbReference type="EMBL" id="MCK0197452.1"/>
    </source>
</evidence>
<protein>
    <submittedName>
        <fullName evidence="1">APH(6) family putative aminoglycoside O-phosphotransferase</fullName>
    </submittedName>
</protein>
<dbReference type="EMBL" id="JALKCH010000006">
    <property type="protein sequence ID" value="MCK0197452.1"/>
    <property type="molecule type" value="Genomic_DNA"/>
</dbReference>
<dbReference type="SUPFAM" id="SSF56112">
    <property type="entry name" value="Protein kinase-like (PK-like)"/>
    <property type="match status" value="1"/>
</dbReference>
<accession>A0ABT0DBW4</accession>
<comment type="caution">
    <text evidence="1">The sequence shown here is derived from an EMBL/GenBank/DDBJ whole genome shotgun (WGS) entry which is preliminary data.</text>
</comment>
<dbReference type="InterPro" id="IPR011009">
    <property type="entry name" value="Kinase-like_dom_sf"/>
</dbReference>
<dbReference type="InterPro" id="IPR006748">
    <property type="entry name" value="NH2Glyco/OHUrea_AB-resist_kin"/>
</dbReference>